<dbReference type="CDD" id="cd02042">
    <property type="entry name" value="ParAB_family"/>
    <property type="match status" value="1"/>
</dbReference>
<keyword evidence="3" id="KW-1185">Reference proteome</keyword>
<dbReference type="PANTHER" id="PTHR13696:SF52">
    <property type="entry name" value="PARA FAMILY PROTEIN CT_582"/>
    <property type="match status" value="1"/>
</dbReference>
<evidence type="ECO:0000259" key="1">
    <source>
        <dbReference type="Pfam" id="PF13614"/>
    </source>
</evidence>
<dbReference type="InterPro" id="IPR050678">
    <property type="entry name" value="DNA_Partitioning_ATPase"/>
</dbReference>
<feature type="domain" description="AAA" evidence="1">
    <location>
        <begin position="2"/>
        <end position="174"/>
    </location>
</feature>
<gene>
    <name evidence="2" type="ORF">L0665_02425</name>
</gene>
<reference evidence="2" key="1">
    <citation type="submission" date="2022-01" db="EMBL/GenBank/DDBJ databases">
        <title>Draft genome of Methanogenium marinum DSM 15558.</title>
        <authorList>
            <person name="Chen S.-C."/>
            <person name="You Y.-T."/>
        </authorList>
    </citation>
    <scope>NUCLEOTIDE SEQUENCE</scope>
    <source>
        <strain evidence="2">DSM 15558</strain>
    </source>
</reference>
<dbReference type="RefSeq" id="WP_274924125.1">
    <property type="nucleotide sequence ID" value="NZ_JAKELO010000002.1"/>
</dbReference>
<comment type="caution">
    <text evidence="2">The sequence shown here is derived from an EMBL/GenBank/DDBJ whole genome shotgun (WGS) entry which is preliminary data.</text>
</comment>
<dbReference type="InterPro" id="IPR025669">
    <property type="entry name" value="AAA_dom"/>
</dbReference>
<dbReference type="Proteomes" id="UP001143747">
    <property type="component" value="Unassembled WGS sequence"/>
</dbReference>
<dbReference type="SUPFAM" id="SSF52540">
    <property type="entry name" value="P-loop containing nucleoside triphosphate hydrolases"/>
    <property type="match status" value="1"/>
</dbReference>
<dbReference type="Pfam" id="PF13614">
    <property type="entry name" value="AAA_31"/>
    <property type="match status" value="1"/>
</dbReference>
<name>A0A9Q4KRX0_9EURY</name>
<evidence type="ECO:0000313" key="2">
    <source>
        <dbReference type="EMBL" id="MDE4907474.1"/>
    </source>
</evidence>
<dbReference type="PRINTS" id="PR00091">
    <property type="entry name" value="NITROGNASEII"/>
</dbReference>
<sequence length="281" mass="31039">MPVITFTHHKGGTGKTTSCLNSGGSLNTKGNRVLIIDCDPQANATTGLGHDLQEEQTNMYDVFMSGTEGFDPVKLKDIIVSTESGIDLCPSSLDLAGAEPYLYEREDRLFVLKEAIKPILRRYSYILIDTPPSMGQFVINGIVAADHIIVTLDNGMFARTGLDALQTIFSDIAEITGKPVSADVAVITRGRMLQEEMTPGKQISDGFRRIFGLKKDETSSRKQFDEILEFCEKSFPHVFTVPYDNKVHDAQREGLPLSQYAPDSKAAVVYEELAAVIKKWN</sequence>
<proteinExistence type="predicted"/>
<dbReference type="AlphaFoldDB" id="A0A9Q4KRX0"/>
<protein>
    <submittedName>
        <fullName evidence="2">AAA family ATPase</fullName>
    </submittedName>
</protein>
<organism evidence="2 3">
    <name type="scientific">Methanogenium marinum</name>
    <dbReference type="NCBI Taxonomy" id="348610"/>
    <lineage>
        <taxon>Archaea</taxon>
        <taxon>Methanobacteriati</taxon>
        <taxon>Methanobacteriota</taxon>
        <taxon>Stenosarchaea group</taxon>
        <taxon>Methanomicrobia</taxon>
        <taxon>Methanomicrobiales</taxon>
        <taxon>Methanomicrobiaceae</taxon>
        <taxon>Methanogenium</taxon>
    </lineage>
</organism>
<dbReference type="Gene3D" id="3.40.50.300">
    <property type="entry name" value="P-loop containing nucleotide triphosphate hydrolases"/>
    <property type="match status" value="1"/>
</dbReference>
<dbReference type="InterPro" id="IPR027417">
    <property type="entry name" value="P-loop_NTPase"/>
</dbReference>
<dbReference type="PANTHER" id="PTHR13696">
    <property type="entry name" value="P-LOOP CONTAINING NUCLEOSIDE TRIPHOSPHATE HYDROLASE"/>
    <property type="match status" value="1"/>
</dbReference>
<evidence type="ECO:0000313" key="3">
    <source>
        <dbReference type="Proteomes" id="UP001143747"/>
    </source>
</evidence>
<dbReference type="EMBL" id="JAKELO010000002">
    <property type="protein sequence ID" value="MDE4907474.1"/>
    <property type="molecule type" value="Genomic_DNA"/>
</dbReference>
<accession>A0A9Q4KRX0</accession>